<reference evidence="1" key="2">
    <citation type="journal article" date="2015" name="Fish Shellfish Immunol.">
        <title>Early steps in the European eel (Anguilla anguilla)-Vibrio vulnificus interaction in the gills: Role of the RtxA13 toxin.</title>
        <authorList>
            <person name="Callol A."/>
            <person name="Pajuelo D."/>
            <person name="Ebbesson L."/>
            <person name="Teles M."/>
            <person name="MacKenzie S."/>
            <person name="Amaro C."/>
        </authorList>
    </citation>
    <scope>NUCLEOTIDE SEQUENCE</scope>
</reference>
<name>A0A0E9W315_ANGAN</name>
<dbReference type="EMBL" id="GBXM01024684">
    <property type="protein sequence ID" value="JAH83893.1"/>
    <property type="molecule type" value="Transcribed_RNA"/>
</dbReference>
<proteinExistence type="predicted"/>
<dbReference type="AlphaFoldDB" id="A0A0E9W315"/>
<protein>
    <submittedName>
        <fullName evidence="1">Uncharacterized protein</fullName>
    </submittedName>
</protein>
<organism evidence="1">
    <name type="scientific">Anguilla anguilla</name>
    <name type="common">European freshwater eel</name>
    <name type="synonym">Muraena anguilla</name>
    <dbReference type="NCBI Taxonomy" id="7936"/>
    <lineage>
        <taxon>Eukaryota</taxon>
        <taxon>Metazoa</taxon>
        <taxon>Chordata</taxon>
        <taxon>Craniata</taxon>
        <taxon>Vertebrata</taxon>
        <taxon>Euteleostomi</taxon>
        <taxon>Actinopterygii</taxon>
        <taxon>Neopterygii</taxon>
        <taxon>Teleostei</taxon>
        <taxon>Anguilliformes</taxon>
        <taxon>Anguillidae</taxon>
        <taxon>Anguilla</taxon>
    </lineage>
</organism>
<sequence length="49" mass="5813">MWVIWCVLRGWLLEEQTTLKHLVSPLNKLRSLLLPNKVTFPPFGQHEWG</sequence>
<reference evidence="1" key="1">
    <citation type="submission" date="2014-11" db="EMBL/GenBank/DDBJ databases">
        <authorList>
            <person name="Amaro Gonzalez C."/>
        </authorList>
    </citation>
    <scope>NUCLEOTIDE SEQUENCE</scope>
</reference>
<evidence type="ECO:0000313" key="1">
    <source>
        <dbReference type="EMBL" id="JAH83893.1"/>
    </source>
</evidence>
<accession>A0A0E9W315</accession>